<reference evidence="2 3" key="1">
    <citation type="journal article" date="2020" name="Arch. Microbiol.">
        <title>Bradyrhizobium campsiandrae sp. nov., a nitrogen-fixing bacterial strain isolated from a native leguminous tree from the Amazon adapted to flooded conditions.</title>
        <authorList>
            <person name="Cabral Michel D."/>
            <person name="Martins da Costa E."/>
            <person name="Azarias Guimaraes A."/>
            <person name="Soares de Carvalho T."/>
            <person name="Santos de Castro Caputo P."/>
            <person name="Willems A."/>
            <person name="de Souza Moreira F.M."/>
        </authorList>
    </citation>
    <scope>NUCLEOTIDE SEQUENCE [LARGE SCALE GENOMIC DNA]</scope>
    <source>
        <strain evidence="3">INPA 384B</strain>
    </source>
</reference>
<feature type="transmembrane region" description="Helical" evidence="1">
    <location>
        <begin position="148"/>
        <end position="168"/>
    </location>
</feature>
<evidence type="ECO:0000313" key="3">
    <source>
        <dbReference type="Proteomes" id="UP000639516"/>
    </source>
</evidence>
<feature type="transmembrane region" description="Helical" evidence="1">
    <location>
        <begin position="354"/>
        <end position="373"/>
    </location>
</feature>
<evidence type="ECO:0000256" key="1">
    <source>
        <dbReference type="SAM" id="Phobius"/>
    </source>
</evidence>
<keyword evidence="1" id="KW-0812">Transmembrane</keyword>
<organism evidence="2 3">
    <name type="scientific">Bradyrhizobium campsiandrae</name>
    <dbReference type="NCBI Taxonomy" id="1729892"/>
    <lineage>
        <taxon>Bacteria</taxon>
        <taxon>Pseudomonadati</taxon>
        <taxon>Pseudomonadota</taxon>
        <taxon>Alphaproteobacteria</taxon>
        <taxon>Hyphomicrobiales</taxon>
        <taxon>Nitrobacteraceae</taxon>
        <taxon>Bradyrhizobium</taxon>
    </lineage>
</organism>
<gene>
    <name evidence="2" type="ORF">HA482_20035</name>
</gene>
<feature type="transmembrane region" description="Helical" evidence="1">
    <location>
        <begin position="219"/>
        <end position="240"/>
    </location>
</feature>
<feature type="transmembrane region" description="Helical" evidence="1">
    <location>
        <begin position="321"/>
        <end position="342"/>
    </location>
</feature>
<feature type="transmembrane region" description="Helical" evidence="1">
    <location>
        <begin position="15"/>
        <end position="33"/>
    </location>
</feature>
<keyword evidence="3" id="KW-1185">Reference proteome</keyword>
<feature type="transmembrane region" description="Helical" evidence="1">
    <location>
        <begin position="173"/>
        <end position="190"/>
    </location>
</feature>
<dbReference type="EMBL" id="JAATTO010000027">
    <property type="protein sequence ID" value="MBC9980494.1"/>
    <property type="molecule type" value="Genomic_DNA"/>
</dbReference>
<accession>A0ABR7U8V8</accession>
<dbReference type="RefSeq" id="WP_188098506.1">
    <property type="nucleotide sequence ID" value="NZ_JAANIH010000009.1"/>
</dbReference>
<feature type="transmembrane region" description="Helical" evidence="1">
    <location>
        <begin position="196"/>
        <end position="212"/>
    </location>
</feature>
<evidence type="ECO:0008006" key="4">
    <source>
        <dbReference type="Google" id="ProtNLM"/>
    </source>
</evidence>
<feature type="transmembrane region" description="Helical" evidence="1">
    <location>
        <begin position="70"/>
        <end position="89"/>
    </location>
</feature>
<feature type="transmembrane region" description="Helical" evidence="1">
    <location>
        <begin position="40"/>
        <end position="58"/>
    </location>
</feature>
<dbReference type="Proteomes" id="UP000639516">
    <property type="component" value="Unassembled WGS sequence"/>
</dbReference>
<feature type="transmembrane region" description="Helical" evidence="1">
    <location>
        <begin position="110"/>
        <end position="128"/>
    </location>
</feature>
<keyword evidence="1" id="KW-1133">Transmembrane helix</keyword>
<sequence>MTDTFPGAVAFDRSHVLAAILSVSVFAPVVLLFAYAGFSFGYIVSFSFFTMIAGYLWLIPFSMLPYDHRLAYISIIVSGLLFILPSLFITSPARRLPLLSASAFDRLLSLMLLVGATVAAVGALYNFTPVGLSEIYKYRAVLDFPAPLRYALGTTSNALLPFAFAGFLERRSFGRAGIALLILLLLYPVTLTKQTLFAPFWLLYLAVLSTWAPPRLATILSLLLPMLAGILVFFTTQAGLFPLGIGSLYVGTVNSRMIAMPSVALEVYNSFFSGHPLTHFCQINLLKPLMSCPYDEPLSVIMSKAYPFGAFNASLFATEGIASVGPIYAPLSALGCGLIIALANRLSSGLPPRLVLVSSGLIVQALLNVPLSTNLLSNGALLLFVLWYAAPDLIAATGGKQRNKLEPQPAQARTTLSAG</sequence>
<comment type="caution">
    <text evidence="2">The sequence shown here is derived from an EMBL/GenBank/DDBJ whole genome shotgun (WGS) entry which is preliminary data.</text>
</comment>
<evidence type="ECO:0000313" key="2">
    <source>
        <dbReference type="EMBL" id="MBC9980494.1"/>
    </source>
</evidence>
<protein>
    <recommendedName>
        <fullName evidence="4">Oligosaccharide repeat unit polymerase</fullName>
    </recommendedName>
</protein>
<keyword evidence="1" id="KW-0472">Membrane</keyword>
<proteinExistence type="predicted"/>
<name>A0ABR7U8V8_9BRAD</name>